<keyword evidence="2" id="KW-1185">Reference proteome</keyword>
<comment type="caution">
    <text evidence="1">The sequence shown here is derived from an EMBL/GenBank/DDBJ whole genome shotgun (WGS) entry which is preliminary data.</text>
</comment>
<evidence type="ECO:0008006" key="3">
    <source>
        <dbReference type="Google" id="ProtNLM"/>
    </source>
</evidence>
<dbReference type="Pfam" id="PF05742">
    <property type="entry name" value="TANGO2"/>
    <property type="match status" value="1"/>
</dbReference>
<dbReference type="AlphaFoldDB" id="A0A7C9NAX4"/>
<evidence type="ECO:0000313" key="1">
    <source>
        <dbReference type="EMBL" id="NAS26153.1"/>
    </source>
</evidence>
<dbReference type="InterPro" id="IPR008551">
    <property type="entry name" value="TANGO2"/>
</dbReference>
<organism evidence="1 2">
    <name type="scientific">Herbidospora solisilvae</name>
    <dbReference type="NCBI Taxonomy" id="2696284"/>
    <lineage>
        <taxon>Bacteria</taxon>
        <taxon>Bacillati</taxon>
        <taxon>Actinomycetota</taxon>
        <taxon>Actinomycetes</taxon>
        <taxon>Streptosporangiales</taxon>
        <taxon>Streptosporangiaceae</taxon>
        <taxon>Herbidospora</taxon>
    </lineage>
</organism>
<dbReference type="Proteomes" id="UP000479526">
    <property type="component" value="Unassembled WGS sequence"/>
</dbReference>
<proteinExistence type="predicted"/>
<name>A0A7C9NAX4_9ACTN</name>
<dbReference type="EMBL" id="WXEW01000010">
    <property type="protein sequence ID" value="NAS26153.1"/>
    <property type="molecule type" value="Genomic_DNA"/>
</dbReference>
<dbReference type="PANTHER" id="PTHR17985:SF8">
    <property type="entry name" value="TRANSPORT AND GOLGI ORGANIZATION PROTEIN 2 HOMOLOG"/>
    <property type="match status" value="1"/>
</dbReference>
<gene>
    <name evidence="1" type="ORF">GT755_31330</name>
</gene>
<dbReference type="RefSeq" id="WP_161483171.1">
    <property type="nucleotide sequence ID" value="NZ_WXEW01000010.1"/>
</dbReference>
<protein>
    <recommendedName>
        <fullName evidence="3">NRDE family protein</fullName>
    </recommendedName>
</protein>
<evidence type="ECO:0000313" key="2">
    <source>
        <dbReference type="Proteomes" id="UP000479526"/>
    </source>
</evidence>
<dbReference type="PANTHER" id="PTHR17985">
    <property type="entry name" value="SER/THR-RICH PROTEIN T10 IN DGCR REGION"/>
    <property type="match status" value="1"/>
</dbReference>
<reference evidence="1 2" key="1">
    <citation type="submission" date="2020-01" db="EMBL/GenBank/DDBJ databases">
        <title>Herbidospora sp. NEAU-GS84 nov., a novel actinomycete isolated from soil.</title>
        <authorList>
            <person name="Han L."/>
        </authorList>
    </citation>
    <scope>NUCLEOTIDE SEQUENCE [LARGE SCALE GENOMIC DNA]</scope>
    <source>
        <strain evidence="1 2">NEAU-GS84</strain>
    </source>
</reference>
<accession>A0A7C9NAX4</accession>
<sequence length="251" mass="27244">MCTVIVSFDPDAESPILLAGVRDEFVNRPWMSPSAYWPGHQGVVGGRDLLAGGTWLALHPAARRVAALLNGHGLLTSSPNRASRGELPLLAASGGEMPLVELTRYDPFHLLLCGLDGVRLWTWTGDRLSEEKLRPGTYVVVNAGLADPRENPRVARFQPAFATAPRPGRPGGGPSERYWGEWLTLASGDGLPYEDPAALLVRHELTDGRLFMSLSVSLVALAESGVRYDFLPAPDDPLTWHPVDIPREARG</sequence>